<dbReference type="NCBIfam" id="TIGR00344">
    <property type="entry name" value="alaS"/>
    <property type="match status" value="1"/>
</dbReference>
<evidence type="ECO:0000259" key="15">
    <source>
        <dbReference type="PROSITE" id="PS50860"/>
    </source>
</evidence>
<keyword evidence="11" id="KW-0694">RNA-binding</keyword>
<organism evidence="16">
    <name type="scientific">hydrothermal vent metagenome</name>
    <dbReference type="NCBI Taxonomy" id="652676"/>
    <lineage>
        <taxon>unclassified sequences</taxon>
        <taxon>metagenomes</taxon>
        <taxon>ecological metagenomes</taxon>
    </lineage>
</organism>
<evidence type="ECO:0000256" key="2">
    <source>
        <dbReference type="ARBA" id="ARBA00008226"/>
    </source>
</evidence>
<dbReference type="EMBL" id="UOGD01000266">
    <property type="protein sequence ID" value="VAX24117.1"/>
    <property type="molecule type" value="Genomic_DNA"/>
</dbReference>
<dbReference type="InterPro" id="IPR002318">
    <property type="entry name" value="Ala-tRNA-lgiase_IIc"/>
</dbReference>
<feature type="coiled-coil region" evidence="14">
    <location>
        <begin position="828"/>
        <end position="872"/>
    </location>
</feature>
<evidence type="ECO:0000256" key="13">
    <source>
        <dbReference type="ARBA" id="ARBA00023146"/>
    </source>
</evidence>
<dbReference type="Gene3D" id="2.40.30.130">
    <property type="match status" value="1"/>
</dbReference>
<keyword evidence="6 16" id="KW-0436">Ligase</keyword>
<dbReference type="GO" id="GO:0004813">
    <property type="term" value="F:alanine-tRNA ligase activity"/>
    <property type="evidence" value="ECO:0007669"/>
    <property type="project" value="UniProtKB-EC"/>
</dbReference>
<dbReference type="Gene3D" id="3.30.930.10">
    <property type="entry name" value="Bira Bifunctional Protein, Domain 2"/>
    <property type="match status" value="1"/>
</dbReference>
<dbReference type="FunFam" id="3.30.980.10:FF:000004">
    <property type="entry name" value="Alanine--tRNA ligase, cytoplasmic"/>
    <property type="match status" value="1"/>
</dbReference>
<dbReference type="GO" id="GO:0006419">
    <property type="term" value="P:alanyl-tRNA aminoacylation"/>
    <property type="evidence" value="ECO:0007669"/>
    <property type="project" value="InterPro"/>
</dbReference>
<dbReference type="GO" id="GO:0000049">
    <property type="term" value="F:tRNA binding"/>
    <property type="evidence" value="ECO:0007669"/>
    <property type="project" value="UniProtKB-KW"/>
</dbReference>
<dbReference type="PANTHER" id="PTHR11777">
    <property type="entry name" value="ALANYL-TRNA SYNTHETASE"/>
    <property type="match status" value="1"/>
</dbReference>
<dbReference type="FunFam" id="3.30.54.20:FF:000001">
    <property type="entry name" value="Alanine--tRNA ligase"/>
    <property type="match status" value="1"/>
</dbReference>
<evidence type="ECO:0000256" key="12">
    <source>
        <dbReference type="ARBA" id="ARBA00022917"/>
    </source>
</evidence>
<keyword evidence="5" id="KW-0820">tRNA-binding</keyword>
<dbReference type="SUPFAM" id="SSF55681">
    <property type="entry name" value="Class II aaRS and biotin synthetases"/>
    <property type="match status" value="1"/>
</dbReference>
<dbReference type="InterPro" id="IPR018164">
    <property type="entry name" value="Ala-tRNA-synth_IIc_N"/>
</dbReference>
<dbReference type="PROSITE" id="PS50860">
    <property type="entry name" value="AA_TRNA_LIGASE_II_ALA"/>
    <property type="match status" value="1"/>
</dbReference>
<keyword evidence="14" id="KW-0175">Coiled coil</keyword>
<evidence type="ECO:0000313" key="16">
    <source>
        <dbReference type="EMBL" id="VAX24117.1"/>
    </source>
</evidence>
<reference evidence="16" key="1">
    <citation type="submission" date="2018-06" db="EMBL/GenBank/DDBJ databases">
        <authorList>
            <person name="Zhirakovskaya E."/>
        </authorList>
    </citation>
    <scope>NUCLEOTIDE SEQUENCE</scope>
</reference>
<keyword evidence="13 16" id="KW-0030">Aminoacyl-tRNA synthetase</keyword>
<evidence type="ECO:0000256" key="4">
    <source>
        <dbReference type="ARBA" id="ARBA00017959"/>
    </source>
</evidence>
<feature type="domain" description="Alanyl-transfer RNA synthetases family profile" evidence="15">
    <location>
        <begin position="1"/>
        <end position="761"/>
    </location>
</feature>
<dbReference type="PRINTS" id="PR00980">
    <property type="entry name" value="TRNASYNTHALA"/>
</dbReference>
<dbReference type="EC" id="6.1.1.7" evidence="3"/>
<keyword evidence="10" id="KW-0067">ATP-binding</keyword>
<dbReference type="PANTHER" id="PTHR11777:SF9">
    <property type="entry name" value="ALANINE--TRNA LIGASE, CYTOPLASMIC"/>
    <property type="match status" value="1"/>
</dbReference>
<dbReference type="InterPro" id="IPR009000">
    <property type="entry name" value="Transl_B-barrel_sf"/>
</dbReference>
<dbReference type="HAMAP" id="MF_00036_B">
    <property type="entry name" value="Ala_tRNA_synth_B"/>
    <property type="match status" value="1"/>
</dbReference>
<name>A0A3B1D5V9_9ZZZZ</name>
<evidence type="ECO:0000256" key="1">
    <source>
        <dbReference type="ARBA" id="ARBA00001947"/>
    </source>
</evidence>
<dbReference type="Pfam" id="PF02272">
    <property type="entry name" value="DHHA1"/>
    <property type="match status" value="1"/>
</dbReference>
<evidence type="ECO:0000256" key="3">
    <source>
        <dbReference type="ARBA" id="ARBA00013168"/>
    </source>
</evidence>
<dbReference type="InterPro" id="IPR050058">
    <property type="entry name" value="Ala-tRNA_ligase"/>
</dbReference>
<dbReference type="Pfam" id="PF01411">
    <property type="entry name" value="tRNA-synt_2c"/>
    <property type="match status" value="2"/>
</dbReference>
<dbReference type="SMART" id="SM00863">
    <property type="entry name" value="tRNA_SAD"/>
    <property type="match status" value="1"/>
</dbReference>
<evidence type="ECO:0000256" key="5">
    <source>
        <dbReference type="ARBA" id="ARBA00022555"/>
    </source>
</evidence>
<keyword evidence="12" id="KW-0648">Protein biosynthesis</keyword>
<keyword evidence="9" id="KW-0862">Zinc</keyword>
<dbReference type="GO" id="GO:0046872">
    <property type="term" value="F:metal ion binding"/>
    <property type="evidence" value="ECO:0007669"/>
    <property type="project" value="UniProtKB-KW"/>
</dbReference>
<dbReference type="InterPro" id="IPR018163">
    <property type="entry name" value="Thr/Ala-tRNA-synth_IIc_edit"/>
</dbReference>
<dbReference type="Gene3D" id="3.10.310.40">
    <property type="match status" value="1"/>
</dbReference>
<dbReference type="AlphaFoldDB" id="A0A3B1D5V9"/>
<evidence type="ECO:0000256" key="7">
    <source>
        <dbReference type="ARBA" id="ARBA00022723"/>
    </source>
</evidence>
<evidence type="ECO:0000256" key="9">
    <source>
        <dbReference type="ARBA" id="ARBA00022833"/>
    </source>
</evidence>
<dbReference type="Gene3D" id="3.30.980.10">
    <property type="entry name" value="Threonyl-trna Synthetase, Chain A, domain 2"/>
    <property type="match status" value="1"/>
</dbReference>
<dbReference type="InterPro" id="IPR045864">
    <property type="entry name" value="aa-tRNA-synth_II/BPL/LPL"/>
</dbReference>
<sequence>MTSREIRDQFFEFFKEKEHRIIPSAPVVPYDDPTLLFTNAGMNQFKDVFLGKGHRDYNRAANTQKCIRVSGKHNDLEEVGRDTYHHTFFEMLGNWSLGDPAKPNEGYYKKEAITWAWELLTDIWKLPKERLWATVYRTDDESYDIWKEKTDIDPKHILRFDEKDNFWEMGETGPCGPCSEIHINIGDDYNNPKWVNAGVEECIEIWNLVFIQYNRDENGTLHDLPAKHVDTGMGFERIVAMLQNKSSNYDTDIFMPLINKISELAGFKEKGDKERVAVQVIADHIRTLTFAIADGATPGNEGRGYVLRRILRRAARFGRNLNFTEPFLYKLVDVLVDTMSDVFPEIKTNQESVKKIIRAEEVNFNVTLDRGIHQFNEIALKAINNANYKEEYIIIVRSDQRISVNTKPKVGTQYKNISDYRIENWSSEETQKYLTKKPIISGDEVFKLYDTYGFPVDLTNVMAQEKGMAIDEDRFNELMKEQKERARSSTKNKIAEAGITVESLDGFEGDTSQTTEFTGYNEISTKTKIIAIKEIDKNILLIFDKTPFYAESGGQIDDLGTLQIGDKTFDIIDVAKIENKIVHVIDNPDNIKFEIGSTVKLSVDETRRNDIIRNHSATHLMNAALRQVLGENVQQSGSYVGPDRLRFDFTHYQKLTDEELQKIEDIVNEKISEHIERIRHADTPFDEAKKMGALMFFGDKYGDKVNVIQFGDFSMEFCGGTHVNNTSDIKYFKIVSESSIASGVRRIEAVTGRGVAKYIEELENKVSELTSKIGETASEIKSIQSRISDLSSEAKYEINEDSQIAISIQTEDIAKVKQSLSKNEDADIQVVKNVITELENNISILSSKLSDLNEEKRKLEKKLSELELKSKLGGIDSIIKSPVEISGIKLFKGKVDASNMDELKSMGDELRNNMKSGIGVLISAFDEKVGIVCVVSDDLIKEKKLMAGKIVGSIAKIVGGGGGGRPHLATAGGRDVSKIDEALNETGEIIKGLLS</sequence>
<comment type="cofactor">
    <cofactor evidence="1">
        <name>Zn(2+)</name>
        <dbReference type="ChEBI" id="CHEBI:29105"/>
    </cofactor>
</comment>
<dbReference type="InterPro" id="IPR023033">
    <property type="entry name" value="Ala_tRNA_ligase_euk/bac"/>
</dbReference>
<dbReference type="SUPFAM" id="SSF55186">
    <property type="entry name" value="ThrRS/AlaRS common domain"/>
    <property type="match status" value="1"/>
</dbReference>
<dbReference type="SUPFAM" id="SSF50447">
    <property type="entry name" value="Translation proteins"/>
    <property type="match status" value="1"/>
</dbReference>
<dbReference type="GO" id="GO:0005737">
    <property type="term" value="C:cytoplasm"/>
    <property type="evidence" value="ECO:0007669"/>
    <property type="project" value="InterPro"/>
</dbReference>
<gene>
    <name evidence="16" type="ORF">MNBD_IGNAVI01-2574</name>
</gene>
<dbReference type="GO" id="GO:0002161">
    <property type="term" value="F:aminoacyl-tRNA deacylase activity"/>
    <property type="evidence" value="ECO:0007669"/>
    <property type="project" value="TreeGrafter"/>
</dbReference>
<accession>A0A3B1D5V9</accession>
<comment type="similarity">
    <text evidence="2">Belongs to the class-II aminoacyl-tRNA synthetase family.</text>
</comment>
<keyword evidence="7" id="KW-0479">Metal-binding</keyword>
<dbReference type="InterPro" id="IPR018162">
    <property type="entry name" value="Ala-tRNA-ligase_IIc_anticod-bd"/>
</dbReference>
<evidence type="ECO:0000256" key="11">
    <source>
        <dbReference type="ARBA" id="ARBA00022884"/>
    </source>
</evidence>
<dbReference type="Gene3D" id="3.30.54.20">
    <property type="match status" value="1"/>
</dbReference>
<dbReference type="FunFam" id="3.10.310.40:FF:000001">
    <property type="entry name" value="Alanine--tRNA ligase"/>
    <property type="match status" value="1"/>
</dbReference>
<dbReference type="SUPFAM" id="SSF101353">
    <property type="entry name" value="Putative anticodon-binding domain of alanyl-tRNA synthetase (AlaRS)"/>
    <property type="match status" value="1"/>
</dbReference>
<dbReference type="InterPro" id="IPR003156">
    <property type="entry name" value="DHHA1_dom"/>
</dbReference>
<evidence type="ECO:0000256" key="6">
    <source>
        <dbReference type="ARBA" id="ARBA00022598"/>
    </source>
</evidence>
<dbReference type="Pfam" id="PF07973">
    <property type="entry name" value="tRNA_SAD"/>
    <property type="match status" value="1"/>
</dbReference>
<dbReference type="InterPro" id="IPR018165">
    <property type="entry name" value="Ala-tRNA-synth_IIc_core"/>
</dbReference>
<dbReference type="GO" id="GO:0005524">
    <property type="term" value="F:ATP binding"/>
    <property type="evidence" value="ECO:0007669"/>
    <property type="project" value="UniProtKB-KW"/>
</dbReference>
<dbReference type="InterPro" id="IPR012947">
    <property type="entry name" value="tRNA_SAD"/>
</dbReference>
<proteinExistence type="inferred from homology"/>
<evidence type="ECO:0000256" key="8">
    <source>
        <dbReference type="ARBA" id="ARBA00022741"/>
    </source>
</evidence>
<keyword evidence="8" id="KW-0547">Nucleotide-binding</keyword>
<dbReference type="FunFam" id="3.30.930.10:FF:000004">
    <property type="entry name" value="Alanine--tRNA ligase"/>
    <property type="match status" value="1"/>
</dbReference>
<evidence type="ECO:0000256" key="10">
    <source>
        <dbReference type="ARBA" id="ARBA00022840"/>
    </source>
</evidence>
<protein>
    <recommendedName>
        <fullName evidence="4">Alanine--tRNA ligase</fullName>
        <ecNumber evidence="3">6.1.1.7</ecNumber>
    </recommendedName>
</protein>
<dbReference type="CDD" id="cd00673">
    <property type="entry name" value="AlaRS_core"/>
    <property type="match status" value="1"/>
</dbReference>
<evidence type="ECO:0000256" key="14">
    <source>
        <dbReference type="SAM" id="Coils"/>
    </source>
</evidence>